<gene>
    <name evidence="1" type="ORF">FG476_01765</name>
</gene>
<dbReference type="RefSeq" id="WP_076613265.1">
    <property type="nucleotide sequence ID" value="NZ_CP052853.1"/>
</dbReference>
<proteinExistence type="predicted"/>
<organism evidence="1 2">
    <name type="scientific">Xylella fastidiosa subsp. multiplex</name>
    <dbReference type="NCBI Taxonomy" id="644357"/>
    <lineage>
        <taxon>Bacteria</taxon>
        <taxon>Pseudomonadati</taxon>
        <taxon>Pseudomonadota</taxon>
        <taxon>Gammaproteobacteria</taxon>
        <taxon>Lysobacterales</taxon>
        <taxon>Lysobacteraceae</taxon>
        <taxon>Xylella</taxon>
    </lineage>
</organism>
<comment type="caution">
    <text evidence="1">The sequence shown here is derived from an EMBL/GenBank/DDBJ whole genome shotgun (WGS) entry which is preliminary data.</text>
</comment>
<protein>
    <submittedName>
        <fullName evidence="1">Uncharacterized protein</fullName>
    </submittedName>
</protein>
<reference evidence="1" key="1">
    <citation type="submission" date="2019-05" db="EMBL/GenBank/DDBJ databases">
        <authorList>
            <person name="Castillo A."/>
            <person name="Giampetruzzi A."/>
            <person name="Landa B."/>
            <person name="Saponari M."/>
            <person name="Almeida R.P.P."/>
            <person name="Moralejo E."/>
            <person name="Marco-Noales E."/>
            <person name="Velasco-Amo M.P."/>
            <person name="Roman-Ecija M."/>
            <person name="Navarro I."/>
            <person name="Monterde A."/>
            <person name="Barbe S."/>
        </authorList>
    </citation>
    <scope>NUCLEOTIDE SEQUENCE</scope>
    <source>
        <strain evidence="1">XYL1981</strain>
    </source>
</reference>
<dbReference type="AlphaFoldDB" id="A0A9Q4MI70"/>
<evidence type="ECO:0000313" key="1">
    <source>
        <dbReference type="EMBL" id="MRU22863.1"/>
    </source>
</evidence>
<dbReference type="EMBL" id="VDCJ01000311">
    <property type="protein sequence ID" value="MRU22863.1"/>
    <property type="molecule type" value="Genomic_DNA"/>
</dbReference>
<name>A0A9Q4MI70_XYLFS</name>
<sequence>MKASGDTVSLTTAHSCGTVAGKELRNSELSGTRIRKPCGFFTPARFTSGGRQPYNTRKGKAARRLSSVSNLPTPIGAARRNVSLWSSDNSGDVL</sequence>
<evidence type="ECO:0000313" key="2">
    <source>
        <dbReference type="Proteomes" id="UP000474061"/>
    </source>
</evidence>
<accession>A0A9Q4MI70</accession>
<dbReference type="Proteomes" id="UP000474061">
    <property type="component" value="Unassembled WGS sequence"/>
</dbReference>
<reference evidence="1" key="2">
    <citation type="journal article" date="2020" name="Appl. Environ. Microbiol.">
        <title>Multiple intercontinental introductions associated with the emergence of a plant pathogen in Europe.</title>
        <authorList>
            <person name="Landa B.B."/>
            <person name="Castillo A.I."/>
            <person name="Giampetruzzi A."/>
            <person name="Kahn A."/>
            <person name="Roman-Ecija M."/>
            <person name="Velasco-Amo M.P."/>
            <person name="Navas-Cortes J.A."/>
            <person name="Marco-Noales E."/>
            <person name="Barbe S."/>
            <person name="Moralejo E."/>
            <person name="Coletta-Filho H.D."/>
            <person name="Saldarelli P."/>
            <person name="Saponari M."/>
            <person name="Almeida R.P.P."/>
        </authorList>
    </citation>
    <scope>NUCLEOTIDE SEQUENCE</scope>
    <source>
        <strain evidence="1">XYL1981</strain>
    </source>
</reference>